<keyword evidence="4" id="KW-1185">Reference proteome</keyword>
<evidence type="ECO:0000313" key="4">
    <source>
        <dbReference type="Proteomes" id="UP001652600"/>
    </source>
</evidence>
<protein>
    <submittedName>
        <fullName evidence="5">UDP-glycosyltransferase 73C3-like</fullName>
    </submittedName>
</protein>
<dbReference type="Gramene" id="MELO3C009387.2.1">
    <property type="protein sequence ID" value="MELO3C009387.2.1"/>
    <property type="gene ID" value="MELO3C009387.2"/>
</dbReference>
<keyword evidence="2" id="KW-0328">Glycosyltransferase</keyword>
<dbReference type="RefSeq" id="XP_008442741.2">
    <property type="nucleotide sequence ID" value="XM_008444519.3"/>
</dbReference>
<proteinExistence type="inferred from homology"/>
<gene>
    <name evidence="5" type="primary">LOC103486528</name>
</gene>
<evidence type="ECO:0000313" key="5">
    <source>
        <dbReference type="RefSeq" id="XP_008442741.2"/>
    </source>
</evidence>
<organism evidence="4 5">
    <name type="scientific">Cucumis melo</name>
    <name type="common">Muskmelon</name>
    <dbReference type="NCBI Taxonomy" id="3656"/>
    <lineage>
        <taxon>Eukaryota</taxon>
        <taxon>Viridiplantae</taxon>
        <taxon>Streptophyta</taxon>
        <taxon>Embryophyta</taxon>
        <taxon>Tracheophyta</taxon>
        <taxon>Spermatophyta</taxon>
        <taxon>Magnoliopsida</taxon>
        <taxon>eudicotyledons</taxon>
        <taxon>Gunneridae</taxon>
        <taxon>Pentapetalae</taxon>
        <taxon>rosids</taxon>
        <taxon>fabids</taxon>
        <taxon>Cucurbitales</taxon>
        <taxon>Cucurbitaceae</taxon>
        <taxon>Benincaseae</taxon>
        <taxon>Cucumis</taxon>
    </lineage>
</organism>
<dbReference type="PANTHER" id="PTHR48047:SF229">
    <property type="entry name" value="UDP-GLYCOSYLTRANSFERASE 73C3-RELATED"/>
    <property type="match status" value="1"/>
</dbReference>
<dbReference type="InParanoid" id="A0A1S3B6F0"/>
<sequence length="477" mass="54216">MASTPHFLLFPFMEQGHMIPMIDLAKLLALHGAIITIFTTPINAARYHSVLSRAIHSGSQIHVVQVPFPGNKVGLPEGCESAELLPSFRSMFTFFRATYLLYDPADELLQQLRPRPTAIISDCCHPWTLRLAHKHNIPRLVFYSLNCFFFLCQQDLGMKETLIRSISDYEFVTLVEEFKFRKAQLPKFNDDFVAFMKESNEADMMSDGVILNVFEELEPKYNAEYKKIFGSPDRVWCVGPLSLCNESKLDRAERGDKASIDEHECTKWLDEQEPCSVVYVSLGSACNLVTAQHIELGLGLEALNKPFIWVIRKGNLTEELLKWLEEYDFEEKIKGRGFLIRGWAPQVLILSHSSIGSFLTHCGWNSSIEGIAAGVPMITWPLFGDQIYNQTLIVEILKIGASVGVEMGMPWGEEEEKGVVVKREKVKEAIEMVMEGENRAEMKQRCKELAEMAKRAVEEGGSSHRNLRLLIQKHQQL</sequence>
<dbReference type="Pfam" id="PF00201">
    <property type="entry name" value="UDPGT"/>
    <property type="match status" value="1"/>
</dbReference>
<dbReference type="KEGG" id="cmo:103486528"/>
<dbReference type="CDD" id="cd03784">
    <property type="entry name" value="GT1_Gtf-like"/>
    <property type="match status" value="1"/>
</dbReference>
<dbReference type="Proteomes" id="UP001652600">
    <property type="component" value="Chromosome 4"/>
</dbReference>
<dbReference type="GeneID" id="103486528"/>
<evidence type="ECO:0000256" key="3">
    <source>
        <dbReference type="ARBA" id="ARBA00022679"/>
    </source>
</evidence>
<dbReference type="SUPFAM" id="SSF53756">
    <property type="entry name" value="UDP-Glycosyltransferase/glycogen phosphorylase"/>
    <property type="match status" value="1"/>
</dbReference>
<dbReference type="eggNOG" id="KOG1192">
    <property type="taxonomic scope" value="Eukaryota"/>
</dbReference>
<comment type="similarity">
    <text evidence="1">Belongs to the UDP-glycosyltransferase family.</text>
</comment>
<dbReference type="Gene3D" id="3.40.50.2000">
    <property type="entry name" value="Glycogen Phosphorylase B"/>
    <property type="match status" value="2"/>
</dbReference>
<evidence type="ECO:0000256" key="2">
    <source>
        <dbReference type="ARBA" id="ARBA00022676"/>
    </source>
</evidence>
<name>A0A1S3B6F0_CUCME</name>
<dbReference type="InterPro" id="IPR002213">
    <property type="entry name" value="UDP_glucos_trans"/>
</dbReference>
<dbReference type="PANTHER" id="PTHR48047">
    <property type="entry name" value="GLYCOSYLTRANSFERASE"/>
    <property type="match status" value="1"/>
</dbReference>
<keyword evidence="3" id="KW-0808">Transferase</keyword>
<dbReference type="GO" id="GO:0035251">
    <property type="term" value="F:UDP-glucosyltransferase activity"/>
    <property type="evidence" value="ECO:0007669"/>
    <property type="project" value="TreeGrafter"/>
</dbReference>
<evidence type="ECO:0000256" key="1">
    <source>
        <dbReference type="ARBA" id="ARBA00009995"/>
    </source>
</evidence>
<accession>A0A1S3B6F0</accession>
<dbReference type="AlphaFoldDB" id="A0A1S3B6F0"/>
<reference evidence="5" key="1">
    <citation type="submission" date="2025-08" db="UniProtKB">
        <authorList>
            <consortium name="RefSeq"/>
        </authorList>
    </citation>
    <scope>IDENTIFICATION</scope>
    <source>
        <tissue evidence="5">Stem</tissue>
    </source>
</reference>